<dbReference type="InterPro" id="IPR005379">
    <property type="entry name" value="FDM1-5/IDN2_XH"/>
</dbReference>
<dbReference type="InterPro" id="IPR045177">
    <property type="entry name" value="FDM1-5/IDN2"/>
</dbReference>
<organism evidence="4 5">
    <name type="scientific">Eleusine coracana subsp. coracana</name>
    <dbReference type="NCBI Taxonomy" id="191504"/>
    <lineage>
        <taxon>Eukaryota</taxon>
        <taxon>Viridiplantae</taxon>
        <taxon>Streptophyta</taxon>
        <taxon>Embryophyta</taxon>
        <taxon>Tracheophyta</taxon>
        <taxon>Spermatophyta</taxon>
        <taxon>Magnoliopsida</taxon>
        <taxon>Liliopsida</taxon>
        <taxon>Poales</taxon>
        <taxon>Poaceae</taxon>
        <taxon>PACMAD clade</taxon>
        <taxon>Chloridoideae</taxon>
        <taxon>Cynodonteae</taxon>
        <taxon>Eleusininae</taxon>
        <taxon>Eleusine</taxon>
    </lineage>
</organism>
<evidence type="ECO:0000313" key="5">
    <source>
        <dbReference type="Proteomes" id="UP001054889"/>
    </source>
</evidence>
<reference evidence="4" key="2">
    <citation type="submission" date="2021-12" db="EMBL/GenBank/DDBJ databases">
        <title>Resequencing data analysis of finger millet.</title>
        <authorList>
            <person name="Hatakeyama M."/>
            <person name="Aluri S."/>
            <person name="Balachadran M.T."/>
            <person name="Sivarajan S.R."/>
            <person name="Poveda L."/>
            <person name="Shimizu-Inatsugi R."/>
            <person name="Schlapbach R."/>
            <person name="Sreeman S.M."/>
            <person name="Shimizu K.K."/>
        </authorList>
    </citation>
    <scope>NUCLEOTIDE SEQUENCE</scope>
</reference>
<keyword evidence="5" id="KW-1185">Reference proteome</keyword>
<protein>
    <recommendedName>
        <fullName evidence="3">Factor of DNA methylation 1-5/IDN2 domain-containing protein</fullName>
    </recommendedName>
</protein>
<dbReference type="PANTHER" id="PTHR21596:SF3">
    <property type="entry name" value="FACTOR OF DNA METHYLATION 1-RELATED"/>
    <property type="match status" value="1"/>
</dbReference>
<evidence type="ECO:0000313" key="4">
    <source>
        <dbReference type="EMBL" id="GJN05820.1"/>
    </source>
</evidence>
<reference evidence="4" key="1">
    <citation type="journal article" date="2018" name="DNA Res.">
        <title>Multiple hybrid de novo genome assembly of finger millet, an orphan allotetraploid crop.</title>
        <authorList>
            <person name="Hatakeyama M."/>
            <person name="Aluri S."/>
            <person name="Balachadran M.T."/>
            <person name="Sivarajan S.R."/>
            <person name="Patrignani A."/>
            <person name="Gruter S."/>
            <person name="Poveda L."/>
            <person name="Shimizu-Inatsugi R."/>
            <person name="Baeten J."/>
            <person name="Francoijs K.J."/>
            <person name="Nataraja K.N."/>
            <person name="Reddy Y.A.N."/>
            <person name="Phadnis S."/>
            <person name="Ravikumar R.L."/>
            <person name="Schlapbach R."/>
            <person name="Sreeman S.M."/>
            <person name="Shimizu K.K."/>
        </authorList>
    </citation>
    <scope>NUCLEOTIDE SEQUENCE</scope>
</reference>
<gene>
    <name evidence="4" type="primary">ga23487</name>
    <name evidence="4" type="ORF">PR202_ga23487</name>
</gene>
<feature type="region of interest" description="Disordered" evidence="2">
    <location>
        <begin position="1"/>
        <end position="35"/>
    </location>
</feature>
<dbReference type="PANTHER" id="PTHR21596">
    <property type="entry name" value="RIBONUCLEASE P SUBUNIT P38"/>
    <property type="match status" value="1"/>
</dbReference>
<comment type="caution">
    <text evidence="4">The sequence shown here is derived from an EMBL/GenBank/DDBJ whole genome shotgun (WGS) entry which is preliminary data.</text>
</comment>
<dbReference type="GO" id="GO:0080188">
    <property type="term" value="P:gene silencing by siRNA-directed DNA methylation"/>
    <property type="evidence" value="ECO:0007669"/>
    <property type="project" value="InterPro"/>
</dbReference>
<evidence type="ECO:0000256" key="2">
    <source>
        <dbReference type="SAM" id="MobiDB-lite"/>
    </source>
</evidence>
<sequence length="342" mass="37499">MSSSRNPAAVMDPISEGNEMADGLDGANPAVAVDGGDSSSMLVDELVDEKSGAKNVDDEKLKQLEKEVAKLDADILGKIENLKEQLGLGDESFSDELNSVAMTKYIEATTELKDARKELIKVFQEMPILRFNASIGIKRMGEMNMKPFKEACQRLYGNDAGEEWMIRSVKLIIDWQEQVKKPSWHPFKTVEVDGVMKLGSYNPIRRHRLLSIANCALAPHGPVPPSATTQSSYAPLPLIALCQLTSVDKHGNSLAATTQSVVDDDNPKLAGLRAEYGDAVCNAVKVAVAEMNDYNPSGGYVTQELLNFGEGRKATMAEALREVCRQSQKRRKRDRTNSLHGC</sequence>
<evidence type="ECO:0000256" key="1">
    <source>
        <dbReference type="SAM" id="Coils"/>
    </source>
</evidence>
<name>A0AAV5D6B2_ELECO</name>
<dbReference type="AlphaFoldDB" id="A0AAV5D6B2"/>
<proteinExistence type="predicted"/>
<accession>A0AAV5D6B2</accession>
<keyword evidence="1" id="KW-0175">Coiled coil</keyword>
<feature type="domain" description="Factor of DNA methylation 1-5/IDN2" evidence="3">
    <location>
        <begin position="256"/>
        <end position="332"/>
    </location>
</feature>
<evidence type="ECO:0000259" key="3">
    <source>
        <dbReference type="Pfam" id="PF03469"/>
    </source>
</evidence>
<dbReference type="Proteomes" id="UP001054889">
    <property type="component" value="Unassembled WGS sequence"/>
</dbReference>
<dbReference type="EMBL" id="BQKI01000012">
    <property type="protein sequence ID" value="GJN05820.1"/>
    <property type="molecule type" value="Genomic_DNA"/>
</dbReference>
<feature type="domain" description="Factor of DNA methylation 1-5/IDN2" evidence="3">
    <location>
        <begin position="138"/>
        <end position="196"/>
    </location>
</feature>
<dbReference type="Pfam" id="PF03469">
    <property type="entry name" value="XH"/>
    <property type="match status" value="2"/>
</dbReference>
<feature type="coiled-coil region" evidence="1">
    <location>
        <begin position="54"/>
        <end position="81"/>
    </location>
</feature>